<dbReference type="InterPro" id="IPR050272">
    <property type="entry name" value="Isochorismatase-like_hydrls"/>
</dbReference>
<dbReference type="EMBL" id="QYRN01000002">
    <property type="protein sequence ID" value="RIY02573.1"/>
    <property type="molecule type" value="Genomic_DNA"/>
</dbReference>
<name>A0A3A1WPA7_9HYPH</name>
<dbReference type="SUPFAM" id="SSF52499">
    <property type="entry name" value="Isochorismatase-like hydrolases"/>
    <property type="match status" value="1"/>
</dbReference>
<dbReference type="Pfam" id="PF00857">
    <property type="entry name" value="Isochorismatase"/>
    <property type="match status" value="1"/>
</dbReference>
<evidence type="ECO:0000256" key="1">
    <source>
        <dbReference type="ARBA" id="ARBA00022801"/>
    </source>
</evidence>
<comment type="caution">
    <text evidence="3">The sequence shown here is derived from an EMBL/GenBank/DDBJ whole genome shotgun (WGS) entry which is preliminary data.</text>
</comment>
<evidence type="ECO:0000313" key="3">
    <source>
        <dbReference type="EMBL" id="RIY02573.1"/>
    </source>
</evidence>
<sequence>MTIALDRAALVAIDLQNEYRAEATYPVEGFAQVLERNAALMREARARAIPVWHVQAATQDAETDAYPLLHGTVDASLRSGVAGSALAEICAEVAPEPGDVVFRKIWPSAFRGSDFDRRLRAAGIDTLLVTGVWTDSCVQGTVFDAVYAGFHVWLVKDACGSGTQAMHRTAVLGMANRLYGGGVTASDRLLAAMRGEAARHWRCTRPVEFLYRTDTVDALYESL</sequence>
<feature type="domain" description="Isochorismatase-like" evidence="2">
    <location>
        <begin position="8"/>
        <end position="181"/>
    </location>
</feature>
<evidence type="ECO:0000313" key="4">
    <source>
        <dbReference type="Proteomes" id="UP000265750"/>
    </source>
</evidence>
<dbReference type="AlphaFoldDB" id="A0A3A1WPA7"/>
<protein>
    <submittedName>
        <fullName evidence="3">Cysteine hydrolase</fullName>
    </submittedName>
</protein>
<dbReference type="OrthoDB" id="9811489at2"/>
<dbReference type="InterPro" id="IPR000868">
    <property type="entry name" value="Isochorismatase-like_dom"/>
</dbReference>
<reference evidence="4" key="1">
    <citation type="submission" date="2018-09" db="EMBL/GenBank/DDBJ databases">
        <authorList>
            <person name="Tuo L."/>
        </authorList>
    </citation>
    <scope>NUCLEOTIDE SEQUENCE [LARGE SCALE GENOMIC DNA]</scope>
    <source>
        <strain evidence="4">M2BS4Y-1</strain>
    </source>
</reference>
<gene>
    <name evidence="3" type="ORF">D3218_04175</name>
</gene>
<evidence type="ECO:0000259" key="2">
    <source>
        <dbReference type="Pfam" id="PF00857"/>
    </source>
</evidence>
<accession>A0A3A1WPA7</accession>
<keyword evidence="1 3" id="KW-0378">Hydrolase</keyword>
<dbReference type="Proteomes" id="UP000265750">
    <property type="component" value="Unassembled WGS sequence"/>
</dbReference>
<dbReference type="InterPro" id="IPR036380">
    <property type="entry name" value="Isochorismatase-like_sf"/>
</dbReference>
<dbReference type="CDD" id="cd00431">
    <property type="entry name" value="cysteine_hydrolases"/>
    <property type="match status" value="1"/>
</dbReference>
<dbReference type="GO" id="GO:0016787">
    <property type="term" value="F:hydrolase activity"/>
    <property type="evidence" value="ECO:0007669"/>
    <property type="project" value="UniProtKB-KW"/>
</dbReference>
<keyword evidence="4" id="KW-1185">Reference proteome</keyword>
<organism evidence="3 4">
    <name type="scientific">Aureimonas flava</name>
    <dbReference type="NCBI Taxonomy" id="2320271"/>
    <lineage>
        <taxon>Bacteria</taxon>
        <taxon>Pseudomonadati</taxon>
        <taxon>Pseudomonadota</taxon>
        <taxon>Alphaproteobacteria</taxon>
        <taxon>Hyphomicrobiales</taxon>
        <taxon>Aurantimonadaceae</taxon>
        <taxon>Aureimonas</taxon>
    </lineage>
</organism>
<dbReference type="RefSeq" id="WP_119538651.1">
    <property type="nucleotide sequence ID" value="NZ_QYRN01000002.1"/>
</dbReference>
<dbReference type="PANTHER" id="PTHR43540">
    <property type="entry name" value="PEROXYUREIDOACRYLATE/UREIDOACRYLATE AMIDOHYDROLASE-RELATED"/>
    <property type="match status" value="1"/>
</dbReference>
<dbReference type="PANTHER" id="PTHR43540:SF6">
    <property type="entry name" value="ISOCHORISMATASE-LIKE DOMAIN-CONTAINING PROTEIN"/>
    <property type="match status" value="1"/>
</dbReference>
<dbReference type="Gene3D" id="3.40.50.850">
    <property type="entry name" value="Isochorismatase-like"/>
    <property type="match status" value="1"/>
</dbReference>
<proteinExistence type="predicted"/>